<keyword evidence="3" id="KW-1185">Reference proteome</keyword>
<protein>
    <submittedName>
        <fullName evidence="2">Uncharacterized protein</fullName>
    </submittedName>
</protein>
<feature type="compositionally biased region" description="Polar residues" evidence="1">
    <location>
        <begin position="1"/>
        <end position="15"/>
    </location>
</feature>
<dbReference type="Proteomes" id="UP000638732">
    <property type="component" value="Unassembled WGS sequence"/>
</dbReference>
<feature type="compositionally biased region" description="Basic and acidic residues" evidence="1">
    <location>
        <begin position="66"/>
        <end position="82"/>
    </location>
</feature>
<gene>
    <name evidence="2" type="ORF">GSY63_00375</name>
</gene>
<feature type="region of interest" description="Disordered" evidence="1">
    <location>
        <begin position="1"/>
        <end position="26"/>
    </location>
</feature>
<organism evidence="2 3">
    <name type="scientific">Mucilaginibacter agri</name>
    <dbReference type="NCBI Taxonomy" id="2695265"/>
    <lineage>
        <taxon>Bacteria</taxon>
        <taxon>Pseudomonadati</taxon>
        <taxon>Bacteroidota</taxon>
        <taxon>Sphingobacteriia</taxon>
        <taxon>Sphingobacteriales</taxon>
        <taxon>Sphingobacteriaceae</taxon>
        <taxon>Mucilaginibacter</taxon>
    </lineage>
</organism>
<dbReference type="AlphaFoldDB" id="A0A965ZB54"/>
<evidence type="ECO:0000313" key="3">
    <source>
        <dbReference type="Proteomes" id="UP000638732"/>
    </source>
</evidence>
<name>A0A965ZB54_9SPHI</name>
<evidence type="ECO:0000313" key="2">
    <source>
        <dbReference type="EMBL" id="NCD67804.1"/>
    </source>
</evidence>
<dbReference type="EMBL" id="WWEO01000026">
    <property type="protein sequence ID" value="NCD67804.1"/>
    <property type="molecule type" value="Genomic_DNA"/>
</dbReference>
<comment type="caution">
    <text evidence="2">The sequence shown here is derived from an EMBL/GenBank/DDBJ whole genome shotgun (WGS) entry which is preliminary data.</text>
</comment>
<reference evidence="2" key="1">
    <citation type="submission" date="2020-01" db="EMBL/GenBank/DDBJ databases">
        <authorList>
            <person name="Seo Y.L."/>
        </authorList>
    </citation>
    <scope>NUCLEOTIDE SEQUENCE</scope>
    <source>
        <strain evidence="2">R11</strain>
    </source>
</reference>
<sequence length="94" mass="10801">MLAVTSVSNSQTRTPLINHREKNQKARINQGVRSGELTHHEAHTLRNNERNINAEKRIARANGKVGPRERSMIRHQESRDSRTIYNKKHNAAVN</sequence>
<feature type="compositionally biased region" description="Basic residues" evidence="1">
    <location>
        <begin position="85"/>
        <end position="94"/>
    </location>
</feature>
<proteinExistence type="predicted"/>
<accession>A0A965ZB54</accession>
<reference evidence="2" key="2">
    <citation type="submission" date="2020-10" db="EMBL/GenBank/DDBJ databases">
        <title>Mucilaginibacter sp. nov., isolated from soil.</title>
        <authorList>
            <person name="Jeon C.O."/>
        </authorList>
    </citation>
    <scope>NUCLEOTIDE SEQUENCE</scope>
    <source>
        <strain evidence="2">R11</strain>
    </source>
</reference>
<feature type="region of interest" description="Disordered" evidence="1">
    <location>
        <begin position="63"/>
        <end position="94"/>
    </location>
</feature>
<evidence type="ECO:0000256" key="1">
    <source>
        <dbReference type="SAM" id="MobiDB-lite"/>
    </source>
</evidence>